<feature type="region of interest" description="Disordered" evidence="1">
    <location>
        <begin position="389"/>
        <end position="467"/>
    </location>
</feature>
<feature type="signal peptide" evidence="2">
    <location>
        <begin position="1"/>
        <end position="29"/>
    </location>
</feature>
<evidence type="ECO:0000256" key="1">
    <source>
        <dbReference type="SAM" id="MobiDB-lite"/>
    </source>
</evidence>
<dbReference type="EMBL" id="AP022598">
    <property type="protein sequence ID" value="BBY76496.1"/>
    <property type="molecule type" value="Genomic_DNA"/>
</dbReference>
<dbReference type="Proteomes" id="UP000466554">
    <property type="component" value="Chromosome"/>
</dbReference>
<evidence type="ECO:0000313" key="3">
    <source>
        <dbReference type="EMBL" id="BBY76496.1"/>
    </source>
</evidence>
<keyword evidence="2" id="KW-0732">Signal</keyword>
<feature type="chain" id="PRO_5039586528" description="PE-PGRS family protein" evidence="2">
    <location>
        <begin position="30"/>
        <end position="467"/>
    </location>
</feature>
<dbReference type="AlphaFoldDB" id="A0A7I7U855"/>
<evidence type="ECO:0000313" key="4">
    <source>
        <dbReference type="Proteomes" id="UP000466554"/>
    </source>
</evidence>
<feature type="compositionally biased region" description="Polar residues" evidence="1">
    <location>
        <begin position="455"/>
        <end position="467"/>
    </location>
</feature>
<accession>A0A7I7U855</accession>
<organism evidence="3 4">
    <name type="scientific">Mycolicibacterium parafortuitum</name>
    <name type="common">Mycobacterium parafortuitum</name>
    <dbReference type="NCBI Taxonomy" id="39692"/>
    <lineage>
        <taxon>Bacteria</taxon>
        <taxon>Bacillati</taxon>
        <taxon>Actinomycetota</taxon>
        <taxon>Actinomycetes</taxon>
        <taxon>Mycobacteriales</taxon>
        <taxon>Mycobacteriaceae</taxon>
        <taxon>Mycolicibacterium</taxon>
    </lineage>
</organism>
<dbReference type="RefSeq" id="WP_163766930.1">
    <property type="nucleotide sequence ID" value="NZ_AP022598.1"/>
</dbReference>
<gene>
    <name evidence="3" type="ORF">MPRF_33950</name>
</gene>
<evidence type="ECO:0008006" key="5">
    <source>
        <dbReference type="Google" id="ProtNLM"/>
    </source>
</evidence>
<name>A0A7I7U855_MYCPF</name>
<protein>
    <recommendedName>
        <fullName evidence="5">PE-PGRS family protein</fullName>
    </recommendedName>
</protein>
<feature type="compositionally biased region" description="Acidic residues" evidence="1">
    <location>
        <begin position="389"/>
        <end position="451"/>
    </location>
</feature>
<proteinExistence type="predicted"/>
<reference evidence="3 4" key="1">
    <citation type="journal article" date="2019" name="Emerg. Microbes Infect.">
        <title>Comprehensive subspecies identification of 175 nontuberculous mycobacteria species based on 7547 genomic profiles.</title>
        <authorList>
            <person name="Matsumoto Y."/>
            <person name="Kinjo T."/>
            <person name="Motooka D."/>
            <person name="Nabeya D."/>
            <person name="Jung N."/>
            <person name="Uechi K."/>
            <person name="Horii T."/>
            <person name="Iida T."/>
            <person name="Fujita J."/>
            <person name="Nakamura S."/>
        </authorList>
    </citation>
    <scope>NUCLEOTIDE SEQUENCE [LARGE SCALE GENOMIC DNA]</scope>
    <source>
        <strain evidence="3 4">JCM 6367</strain>
    </source>
</reference>
<sequence length="467" mass="48005">MKADFRAGGVNRFALAGAAVVTASAMAVAPVTVTPTVPALPEFSASTELSAFQNPLTLWATTISNTLTTTGGLGTNIIAQHTALGDTLGDPAIRAEFLQSLVGTIGNPVAILREALAFPSTYGDRIKAALAASSGASGDALSKLPAVLQTSLGHLLRGEFLLAFGELNYWFLTDGLSDGRGALLDALRIPGDFLESIGLDPLARILGTSWMDEGTNGPGYGPGLLSRGMIGNFGRALLAPAVTAIFQTVEILDKARAALFSGDLVTLASEVINAPAKIVNAFLNGYVPDFVTDPDSPYPPGPGQSFPGLLSPTGTFDFFFVQIPQQIVRALNMEKPAPAATAAFAGVSDASVGEGSDTVTLDLVSSETGTAPEGDGGAPAVVDEIDELPAEEPADVDEVEEVDEVEVSDEVDEVEISDEVEESDAAEESDESSDDDSTDDSAGGDDSDSDAGESTSRTSSKPSAGDE</sequence>
<evidence type="ECO:0000256" key="2">
    <source>
        <dbReference type="SAM" id="SignalP"/>
    </source>
</evidence>